<dbReference type="CDD" id="cd00067">
    <property type="entry name" value="GAL4"/>
    <property type="match status" value="1"/>
</dbReference>
<dbReference type="Gene3D" id="4.10.240.10">
    <property type="entry name" value="Zn(2)-C6 fungal-type DNA-binding domain"/>
    <property type="match status" value="1"/>
</dbReference>
<evidence type="ECO:0000259" key="8">
    <source>
        <dbReference type="PROSITE" id="PS50048"/>
    </source>
</evidence>
<dbReference type="InterPro" id="IPR001138">
    <property type="entry name" value="Zn2Cys6_DnaBD"/>
</dbReference>
<evidence type="ECO:0000256" key="3">
    <source>
        <dbReference type="ARBA" id="ARBA00023015"/>
    </source>
</evidence>
<evidence type="ECO:0000256" key="6">
    <source>
        <dbReference type="SAM" id="Coils"/>
    </source>
</evidence>
<evidence type="ECO:0000313" key="9">
    <source>
        <dbReference type="EMBL" id="KAK4229507.1"/>
    </source>
</evidence>
<dbReference type="SMART" id="SM00906">
    <property type="entry name" value="Fungal_trans"/>
    <property type="match status" value="1"/>
</dbReference>
<comment type="caution">
    <text evidence="9">The sequence shown here is derived from an EMBL/GenBank/DDBJ whole genome shotgun (WGS) entry which is preliminary data.</text>
</comment>
<evidence type="ECO:0000256" key="7">
    <source>
        <dbReference type="SAM" id="MobiDB-lite"/>
    </source>
</evidence>
<dbReference type="CDD" id="cd12148">
    <property type="entry name" value="fungal_TF_MHR"/>
    <property type="match status" value="1"/>
</dbReference>
<keyword evidence="5" id="KW-0539">Nucleus</keyword>
<evidence type="ECO:0000256" key="4">
    <source>
        <dbReference type="ARBA" id="ARBA00023163"/>
    </source>
</evidence>
<keyword evidence="3" id="KW-0805">Transcription regulation</keyword>
<feature type="domain" description="Zn(2)-C6 fungal-type" evidence="8">
    <location>
        <begin position="24"/>
        <end position="54"/>
    </location>
</feature>
<reference evidence="9" key="2">
    <citation type="submission" date="2023-05" db="EMBL/GenBank/DDBJ databases">
        <authorList>
            <consortium name="Lawrence Berkeley National Laboratory"/>
            <person name="Steindorff A."/>
            <person name="Hensen N."/>
            <person name="Bonometti L."/>
            <person name="Westerberg I."/>
            <person name="Brannstrom I.O."/>
            <person name="Guillou S."/>
            <person name="Cros-Aarteil S."/>
            <person name="Calhoun S."/>
            <person name="Haridas S."/>
            <person name="Kuo A."/>
            <person name="Mondo S."/>
            <person name="Pangilinan J."/>
            <person name="Riley R."/>
            <person name="Labutti K."/>
            <person name="Andreopoulos B."/>
            <person name="Lipzen A."/>
            <person name="Chen C."/>
            <person name="Yanf M."/>
            <person name="Daum C."/>
            <person name="Ng V."/>
            <person name="Clum A."/>
            <person name="Ohm R."/>
            <person name="Martin F."/>
            <person name="Silar P."/>
            <person name="Natvig D."/>
            <person name="Lalanne C."/>
            <person name="Gautier V."/>
            <person name="Ament-Velasquez S.L."/>
            <person name="Kruys A."/>
            <person name="Hutchinson M.I."/>
            <person name="Powell A.J."/>
            <person name="Barry K."/>
            <person name="Miller A.N."/>
            <person name="Grigoriev I.V."/>
            <person name="Debuchy R."/>
            <person name="Gladieux P."/>
            <person name="Thoren M.H."/>
            <person name="Johannesson H."/>
        </authorList>
    </citation>
    <scope>NUCLEOTIDE SEQUENCE</scope>
    <source>
        <strain evidence="9">CBS 990.96</strain>
    </source>
</reference>
<organism evidence="9 10">
    <name type="scientific">Podospora fimiseda</name>
    <dbReference type="NCBI Taxonomy" id="252190"/>
    <lineage>
        <taxon>Eukaryota</taxon>
        <taxon>Fungi</taxon>
        <taxon>Dikarya</taxon>
        <taxon>Ascomycota</taxon>
        <taxon>Pezizomycotina</taxon>
        <taxon>Sordariomycetes</taxon>
        <taxon>Sordariomycetidae</taxon>
        <taxon>Sordariales</taxon>
        <taxon>Podosporaceae</taxon>
        <taxon>Podospora</taxon>
    </lineage>
</organism>
<keyword evidence="2" id="KW-0479">Metal-binding</keyword>
<dbReference type="InterPro" id="IPR050815">
    <property type="entry name" value="TF_fung"/>
</dbReference>
<dbReference type="PANTHER" id="PTHR47338:SF20">
    <property type="entry name" value="ZN(II)2CYS6 TRANSCRIPTION FACTOR (EUROFUNG)"/>
    <property type="match status" value="1"/>
</dbReference>
<feature type="region of interest" description="Disordered" evidence="7">
    <location>
        <begin position="387"/>
        <end position="407"/>
    </location>
</feature>
<dbReference type="AlphaFoldDB" id="A0AAN7BUA6"/>
<accession>A0AAN7BUA6</accession>
<dbReference type="GO" id="GO:0000981">
    <property type="term" value="F:DNA-binding transcription factor activity, RNA polymerase II-specific"/>
    <property type="evidence" value="ECO:0007669"/>
    <property type="project" value="InterPro"/>
</dbReference>
<dbReference type="GO" id="GO:0008270">
    <property type="term" value="F:zinc ion binding"/>
    <property type="evidence" value="ECO:0007669"/>
    <property type="project" value="InterPro"/>
</dbReference>
<evidence type="ECO:0000256" key="1">
    <source>
        <dbReference type="ARBA" id="ARBA00004123"/>
    </source>
</evidence>
<dbReference type="GO" id="GO:0005634">
    <property type="term" value="C:nucleus"/>
    <property type="evidence" value="ECO:0007669"/>
    <property type="project" value="UniProtKB-SubCell"/>
</dbReference>
<evidence type="ECO:0000256" key="2">
    <source>
        <dbReference type="ARBA" id="ARBA00022723"/>
    </source>
</evidence>
<dbReference type="Pfam" id="PF04082">
    <property type="entry name" value="Fungal_trans"/>
    <property type="match status" value="1"/>
</dbReference>
<dbReference type="PROSITE" id="PS00463">
    <property type="entry name" value="ZN2_CY6_FUNGAL_1"/>
    <property type="match status" value="1"/>
</dbReference>
<dbReference type="PANTHER" id="PTHR47338">
    <property type="entry name" value="ZN(II)2CYS6 TRANSCRIPTION FACTOR (EUROFUNG)-RELATED"/>
    <property type="match status" value="1"/>
</dbReference>
<protein>
    <recommendedName>
        <fullName evidence="8">Zn(2)-C6 fungal-type domain-containing protein</fullName>
    </recommendedName>
</protein>
<comment type="subcellular location">
    <subcellularLocation>
        <location evidence="1">Nucleus</location>
    </subcellularLocation>
</comment>
<dbReference type="PROSITE" id="PS50048">
    <property type="entry name" value="ZN2_CY6_FUNGAL_2"/>
    <property type="match status" value="1"/>
</dbReference>
<keyword evidence="4" id="KW-0804">Transcription</keyword>
<evidence type="ECO:0000313" key="10">
    <source>
        <dbReference type="Proteomes" id="UP001301958"/>
    </source>
</evidence>
<dbReference type="Proteomes" id="UP001301958">
    <property type="component" value="Unassembled WGS sequence"/>
</dbReference>
<dbReference type="SUPFAM" id="SSF57701">
    <property type="entry name" value="Zn2/Cys6 DNA-binding domain"/>
    <property type="match status" value="1"/>
</dbReference>
<dbReference type="InterPro" id="IPR036864">
    <property type="entry name" value="Zn2-C6_fun-type_DNA-bd_sf"/>
</dbReference>
<reference evidence="9" key="1">
    <citation type="journal article" date="2023" name="Mol. Phylogenet. Evol.">
        <title>Genome-scale phylogeny and comparative genomics of the fungal order Sordariales.</title>
        <authorList>
            <person name="Hensen N."/>
            <person name="Bonometti L."/>
            <person name="Westerberg I."/>
            <person name="Brannstrom I.O."/>
            <person name="Guillou S."/>
            <person name="Cros-Aarteil S."/>
            <person name="Calhoun S."/>
            <person name="Haridas S."/>
            <person name="Kuo A."/>
            <person name="Mondo S."/>
            <person name="Pangilinan J."/>
            <person name="Riley R."/>
            <person name="LaButti K."/>
            <person name="Andreopoulos B."/>
            <person name="Lipzen A."/>
            <person name="Chen C."/>
            <person name="Yan M."/>
            <person name="Daum C."/>
            <person name="Ng V."/>
            <person name="Clum A."/>
            <person name="Steindorff A."/>
            <person name="Ohm R.A."/>
            <person name="Martin F."/>
            <person name="Silar P."/>
            <person name="Natvig D.O."/>
            <person name="Lalanne C."/>
            <person name="Gautier V."/>
            <person name="Ament-Velasquez S.L."/>
            <person name="Kruys A."/>
            <person name="Hutchinson M.I."/>
            <person name="Powell A.J."/>
            <person name="Barry K."/>
            <person name="Miller A.N."/>
            <person name="Grigoriev I.V."/>
            <person name="Debuchy R."/>
            <person name="Gladieux P."/>
            <person name="Hiltunen Thoren M."/>
            <person name="Johannesson H."/>
        </authorList>
    </citation>
    <scope>NUCLEOTIDE SEQUENCE</scope>
    <source>
        <strain evidence="9">CBS 990.96</strain>
    </source>
</reference>
<dbReference type="SMART" id="SM00066">
    <property type="entry name" value="GAL4"/>
    <property type="match status" value="1"/>
</dbReference>
<gene>
    <name evidence="9" type="ORF">QBC38DRAFT_508120</name>
</gene>
<sequence length="568" mass="62743">MSIFAPLRDGPIHSESGFSKATQACVACRKQKRKCDKTLPICGLCARMNRQCDYTVDAQPTPAAATANDLATLQSRLNELESRLTQILSGGDNGAPPSRFPTAIFLDIDCFNWASIAIPKSSIGVPPDVYEILSRPPNAVQEAATEYFSGPHTWFPFISKKRMGLRLAMWDAGPELAFLFLGMKLLTSSVEGEGVYSSAKRFQSELLERGGSVRLQLLQGMVLVTLYEIGHGIYPGAWMSVGACARYIEVLGVPSFRGSSRIEKRRRVWWAVYILDRYISLGNKKRFCMPEPFGDLILPVDDKAWDDGDPARALNSPTDSPITQAQAPFSRLCQAAMQISKVMTHVREVIHGNTHHNPIPSNTLFVVSLSDTLAAFALTIQQEISSFSSSQPSLPTPPSSSSSNTTSIEPYPLSSLLPPLTLSLSALVLLFDVYCTPENQHAGPAPSPLDSDVPPFQSQSHREMQLRSMNGLKEVAFKGRDIALEILDLLVLPSEQKRLSPLCLDALYGSLATFHWLWKESGDDEVRKVLEDVRRCLGRVNMRWRLAGGYLDLVGYHDVNEVMALRAR</sequence>
<keyword evidence="10" id="KW-1185">Reference proteome</keyword>
<dbReference type="EMBL" id="MU865307">
    <property type="protein sequence ID" value="KAK4229507.1"/>
    <property type="molecule type" value="Genomic_DNA"/>
</dbReference>
<proteinExistence type="predicted"/>
<evidence type="ECO:0000256" key="5">
    <source>
        <dbReference type="ARBA" id="ARBA00023242"/>
    </source>
</evidence>
<dbReference type="Pfam" id="PF00172">
    <property type="entry name" value="Zn_clus"/>
    <property type="match status" value="1"/>
</dbReference>
<name>A0AAN7BUA6_9PEZI</name>
<keyword evidence="6" id="KW-0175">Coiled coil</keyword>
<dbReference type="InterPro" id="IPR007219">
    <property type="entry name" value="XnlR_reg_dom"/>
</dbReference>
<feature type="coiled-coil region" evidence="6">
    <location>
        <begin position="63"/>
        <end position="90"/>
    </location>
</feature>
<dbReference type="GO" id="GO:0003677">
    <property type="term" value="F:DNA binding"/>
    <property type="evidence" value="ECO:0007669"/>
    <property type="project" value="InterPro"/>
</dbReference>
<dbReference type="GO" id="GO:0006351">
    <property type="term" value="P:DNA-templated transcription"/>
    <property type="evidence" value="ECO:0007669"/>
    <property type="project" value="InterPro"/>
</dbReference>